<dbReference type="GO" id="GO:0042981">
    <property type="term" value="P:regulation of apoptotic process"/>
    <property type="evidence" value="ECO:0007669"/>
    <property type="project" value="InterPro"/>
</dbReference>
<evidence type="ECO:0000256" key="1">
    <source>
        <dbReference type="ARBA" id="ARBA00009458"/>
    </source>
</evidence>
<dbReference type="GeneTree" id="ENSGT01120000277964"/>
<dbReference type="InterPro" id="IPR046371">
    <property type="entry name" value="Bcl-2_BH1-3"/>
</dbReference>
<dbReference type="SUPFAM" id="SSF56854">
    <property type="entry name" value="Bcl-2 inhibitors of programmed cell death"/>
    <property type="match status" value="1"/>
</dbReference>
<dbReference type="GO" id="GO:0005741">
    <property type="term" value="C:mitochondrial outer membrane"/>
    <property type="evidence" value="ECO:0007669"/>
    <property type="project" value="TreeGrafter"/>
</dbReference>
<sequence length="123" mass="14356">EDTATDRDIPSEGAFLVNVIFSDGRFNWGRVVALFYFACRLVIKGLIIKMADVNRTIINRTIDYLQYHVINWIREQGAKYSVNNCCGLKLYLFIFFRREFVPTSALPLGRRWGFSWPVFLPLL</sequence>
<dbReference type="InterPro" id="IPR036834">
    <property type="entry name" value="Bcl-2-like_sf"/>
</dbReference>
<dbReference type="GO" id="GO:0051400">
    <property type="term" value="F:BH domain binding"/>
    <property type="evidence" value="ECO:0007669"/>
    <property type="project" value="TreeGrafter"/>
</dbReference>
<evidence type="ECO:0000256" key="2">
    <source>
        <dbReference type="ARBA" id="ARBA00022703"/>
    </source>
</evidence>
<protein>
    <recommendedName>
        <fullName evidence="4">Bcl-2 Bcl-2 homology region 1-3 domain-containing protein</fullName>
    </recommendedName>
</protein>
<dbReference type="Gene3D" id="1.10.437.10">
    <property type="entry name" value="Blc2-like"/>
    <property type="match status" value="1"/>
</dbReference>
<feature type="domain" description="Bcl-2 Bcl-2 homology region 1-3" evidence="4">
    <location>
        <begin position="18"/>
        <end position="77"/>
    </location>
</feature>
<dbReference type="GO" id="GO:0015267">
    <property type="term" value="F:channel activity"/>
    <property type="evidence" value="ECO:0007669"/>
    <property type="project" value="TreeGrafter"/>
</dbReference>
<dbReference type="PANTHER" id="PTHR11256:SF42">
    <property type="entry name" value="APOPTOSIS REGULATOR BAX"/>
    <property type="match status" value="1"/>
</dbReference>
<dbReference type="Ensembl" id="ENSPRET00000021918.1">
    <property type="protein sequence ID" value="ENSPREP00000021691.1"/>
    <property type="gene ID" value="ENSPREG00000014665.1"/>
</dbReference>
<dbReference type="STRING" id="8081.ENSPREP00000021691"/>
<dbReference type="GO" id="GO:0001836">
    <property type="term" value="P:release of cytochrome c from mitochondria"/>
    <property type="evidence" value="ECO:0007669"/>
    <property type="project" value="TreeGrafter"/>
</dbReference>
<keyword evidence="3" id="KW-0812">Transmembrane</keyword>
<organism evidence="5 6">
    <name type="scientific">Poecilia reticulata</name>
    <name type="common">Guppy</name>
    <name type="synonym">Acanthophacelus reticulatus</name>
    <dbReference type="NCBI Taxonomy" id="8081"/>
    <lineage>
        <taxon>Eukaryota</taxon>
        <taxon>Metazoa</taxon>
        <taxon>Chordata</taxon>
        <taxon>Craniata</taxon>
        <taxon>Vertebrata</taxon>
        <taxon>Euteleostomi</taxon>
        <taxon>Actinopterygii</taxon>
        <taxon>Neopterygii</taxon>
        <taxon>Teleostei</taxon>
        <taxon>Neoteleostei</taxon>
        <taxon>Acanthomorphata</taxon>
        <taxon>Ovalentaria</taxon>
        <taxon>Atherinomorphae</taxon>
        <taxon>Cyprinodontiformes</taxon>
        <taxon>Poeciliidae</taxon>
        <taxon>Poeciliinae</taxon>
        <taxon>Poecilia</taxon>
    </lineage>
</organism>
<evidence type="ECO:0000313" key="5">
    <source>
        <dbReference type="Ensembl" id="ENSPREP00000021691.1"/>
    </source>
</evidence>
<keyword evidence="2" id="KW-0053">Apoptosis</keyword>
<dbReference type="PROSITE" id="PS50062">
    <property type="entry name" value="BCL2_FAMILY"/>
    <property type="match status" value="1"/>
</dbReference>
<dbReference type="GO" id="GO:0008630">
    <property type="term" value="P:intrinsic apoptotic signaling pathway in response to DNA damage"/>
    <property type="evidence" value="ECO:0007669"/>
    <property type="project" value="TreeGrafter"/>
</dbReference>
<keyword evidence="3" id="KW-0472">Membrane</keyword>
<reference evidence="5" key="3">
    <citation type="submission" date="2025-09" db="UniProtKB">
        <authorList>
            <consortium name="Ensembl"/>
        </authorList>
    </citation>
    <scope>IDENTIFICATION</scope>
    <source>
        <strain evidence="5">Guanapo</strain>
    </source>
</reference>
<keyword evidence="6" id="KW-1185">Reference proteome</keyword>
<dbReference type="GO" id="GO:0008053">
    <property type="term" value="P:mitochondrial fusion"/>
    <property type="evidence" value="ECO:0007669"/>
    <property type="project" value="TreeGrafter"/>
</dbReference>
<proteinExistence type="inferred from homology"/>
<accession>A0A3P9PIH7</accession>
<dbReference type="PRINTS" id="PR01862">
    <property type="entry name" value="BCL2FAMILY"/>
</dbReference>
<dbReference type="Proteomes" id="UP000242638">
    <property type="component" value="Unassembled WGS sequence"/>
</dbReference>
<dbReference type="Bgee" id="ENSPREG00000014665">
    <property type="expression patterns" value="Expressed in caudal fin and 1 other cell type or tissue"/>
</dbReference>
<evidence type="ECO:0000313" key="6">
    <source>
        <dbReference type="Proteomes" id="UP000242638"/>
    </source>
</evidence>
<dbReference type="InterPro" id="IPR002475">
    <property type="entry name" value="Bcl2-like"/>
</dbReference>
<name>A0A3P9PIH7_POERE</name>
<feature type="transmembrane region" description="Helical" evidence="3">
    <location>
        <begin position="28"/>
        <end position="47"/>
    </location>
</feature>
<dbReference type="Pfam" id="PF00452">
    <property type="entry name" value="Bcl-2"/>
    <property type="match status" value="1"/>
</dbReference>
<reference evidence="6" key="1">
    <citation type="submission" date="2013-11" db="EMBL/GenBank/DDBJ databases">
        <title>The genomic landscape of the Guanapo guppy.</title>
        <authorList>
            <person name="Kuenstner A."/>
            <person name="Dreyer C."/>
        </authorList>
    </citation>
    <scope>NUCLEOTIDE SEQUENCE</scope>
    <source>
        <strain evidence="6">Guanapo</strain>
    </source>
</reference>
<keyword evidence="3" id="KW-1133">Transmembrane helix</keyword>
<dbReference type="AlphaFoldDB" id="A0A3P9PIH7"/>
<evidence type="ECO:0000256" key="3">
    <source>
        <dbReference type="SAM" id="Phobius"/>
    </source>
</evidence>
<dbReference type="PANTHER" id="PTHR11256">
    <property type="entry name" value="BCL-2 RELATED"/>
    <property type="match status" value="1"/>
</dbReference>
<evidence type="ECO:0000259" key="4">
    <source>
        <dbReference type="Pfam" id="PF00452"/>
    </source>
</evidence>
<comment type="similarity">
    <text evidence="1">Belongs to the Bcl-2 family.</text>
</comment>
<dbReference type="GO" id="GO:0097192">
    <property type="term" value="P:extrinsic apoptotic signaling pathway in absence of ligand"/>
    <property type="evidence" value="ECO:0007669"/>
    <property type="project" value="TreeGrafter"/>
</dbReference>
<dbReference type="InterPro" id="IPR026298">
    <property type="entry name" value="Bcl-2_fam"/>
</dbReference>
<reference evidence="5" key="2">
    <citation type="submission" date="2025-08" db="UniProtKB">
        <authorList>
            <consortium name="Ensembl"/>
        </authorList>
    </citation>
    <scope>IDENTIFICATION</scope>
    <source>
        <strain evidence="5">Guanapo</strain>
    </source>
</reference>